<dbReference type="Pfam" id="PF07947">
    <property type="entry name" value="YhhN"/>
    <property type="match status" value="1"/>
</dbReference>
<evidence type="ECO:0000256" key="5">
    <source>
        <dbReference type="ARBA" id="ARBA00023136"/>
    </source>
</evidence>
<keyword evidence="5 6" id="KW-0472">Membrane</keyword>
<dbReference type="PANTHER" id="PTHR31885">
    <property type="entry name" value="GH04784P"/>
    <property type="match status" value="1"/>
</dbReference>
<dbReference type="GO" id="GO:0016787">
    <property type="term" value="F:hydrolase activity"/>
    <property type="evidence" value="ECO:0007669"/>
    <property type="project" value="TreeGrafter"/>
</dbReference>
<accession>A0A3E1KC76</accession>
<feature type="transmembrane region" description="Helical" evidence="6">
    <location>
        <begin position="191"/>
        <end position="213"/>
    </location>
</feature>
<gene>
    <name evidence="7" type="ORF">DZC52_02095</name>
</gene>
<dbReference type="AlphaFoldDB" id="A0A3E1KC76"/>
<dbReference type="RefSeq" id="WP_116649463.1">
    <property type="nucleotide sequence ID" value="NZ_QUZK01000012.1"/>
</dbReference>
<dbReference type="Proteomes" id="UP000260351">
    <property type="component" value="Unassembled WGS sequence"/>
</dbReference>
<keyword evidence="3 6" id="KW-0812">Transmembrane</keyword>
<dbReference type="PANTHER" id="PTHR31885:SF6">
    <property type="entry name" value="GH04784P"/>
    <property type="match status" value="1"/>
</dbReference>
<evidence type="ECO:0000256" key="2">
    <source>
        <dbReference type="ARBA" id="ARBA00007375"/>
    </source>
</evidence>
<dbReference type="InterPro" id="IPR012506">
    <property type="entry name" value="TMEM86B-like"/>
</dbReference>
<comment type="similarity">
    <text evidence="2">Belongs to the TMEM86 family.</text>
</comment>
<proteinExistence type="inferred from homology"/>
<comment type="caution">
    <text evidence="7">The sequence shown here is derived from an EMBL/GenBank/DDBJ whole genome shotgun (WGS) entry which is preliminary data.</text>
</comment>
<evidence type="ECO:0000256" key="4">
    <source>
        <dbReference type="ARBA" id="ARBA00022989"/>
    </source>
</evidence>
<organism evidence="7 8">
    <name type="scientific">Wenzhouxiangella sediminis</name>
    <dbReference type="NCBI Taxonomy" id="1792836"/>
    <lineage>
        <taxon>Bacteria</taxon>
        <taxon>Pseudomonadati</taxon>
        <taxon>Pseudomonadota</taxon>
        <taxon>Gammaproteobacteria</taxon>
        <taxon>Chromatiales</taxon>
        <taxon>Wenzhouxiangellaceae</taxon>
        <taxon>Wenzhouxiangella</taxon>
    </lineage>
</organism>
<feature type="transmembrane region" description="Helical" evidence="6">
    <location>
        <begin position="137"/>
        <end position="157"/>
    </location>
</feature>
<evidence type="ECO:0000256" key="6">
    <source>
        <dbReference type="SAM" id="Phobius"/>
    </source>
</evidence>
<dbReference type="GO" id="GO:0016020">
    <property type="term" value="C:membrane"/>
    <property type="evidence" value="ECO:0007669"/>
    <property type="project" value="UniProtKB-SubCell"/>
</dbReference>
<evidence type="ECO:0000313" key="7">
    <source>
        <dbReference type="EMBL" id="RFF32281.1"/>
    </source>
</evidence>
<dbReference type="EMBL" id="QUZK01000012">
    <property type="protein sequence ID" value="RFF32281.1"/>
    <property type="molecule type" value="Genomic_DNA"/>
</dbReference>
<name>A0A3E1KC76_9GAMM</name>
<evidence type="ECO:0000256" key="1">
    <source>
        <dbReference type="ARBA" id="ARBA00004141"/>
    </source>
</evidence>
<reference evidence="7 8" key="1">
    <citation type="submission" date="2018-08" db="EMBL/GenBank/DDBJ databases">
        <title>Wenzhouxiangella salilacus sp. nov., a novel bacterium isolated from a saline lake in Xinjiang Province, China.</title>
        <authorList>
            <person name="Han S."/>
        </authorList>
    </citation>
    <scope>NUCLEOTIDE SEQUENCE [LARGE SCALE GENOMIC DNA]</scope>
    <source>
        <strain evidence="7 8">XDB06</strain>
    </source>
</reference>
<comment type="subcellular location">
    <subcellularLocation>
        <location evidence="1">Membrane</location>
        <topology evidence="1">Multi-pass membrane protein</topology>
    </subcellularLocation>
</comment>
<feature type="transmembrane region" description="Helical" evidence="6">
    <location>
        <begin position="112"/>
        <end position="131"/>
    </location>
</feature>
<evidence type="ECO:0000313" key="8">
    <source>
        <dbReference type="Proteomes" id="UP000260351"/>
    </source>
</evidence>
<evidence type="ECO:0000256" key="3">
    <source>
        <dbReference type="ARBA" id="ARBA00022692"/>
    </source>
</evidence>
<dbReference type="OrthoDB" id="8925650at2"/>
<feature type="transmembrane region" description="Helical" evidence="6">
    <location>
        <begin position="9"/>
        <end position="29"/>
    </location>
</feature>
<keyword evidence="8" id="KW-1185">Reference proteome</keyword>
<protein>
    <submittedName>
        <fullName evidence="7">Lysoplasmalogenase</fullName>
    </submittedName>
</protein>
<sequence>MNDAPNRITLARAAFIIIGAAYWITLWLPPLPGSWILKFTPMLIAAAALAGTLRPAAAWPMAIGFVAAAGGDLFLALDRHGYFTFGLGCFLITQLAYSLAFYRHRQAFAARWAWWLPVIVFGVAVLAWMWPGLGADRVPVTVYVAALVSMAITASTVETRPARLFAGAALFVVSDALIGVTRFVADFEHSVPTIIAIYMLAQYLIFTGSLRALPQKSRT</sequence>
<feature type="transmembrane region" description="Helical" evidence="6">
    <location>
        <begin position="164"/>
        <end position="185"/>
    </location>
</feature>
<keyword evidence="4 6" id="KW-1133">Transmembrane helix</keyword>
<feature type="transmembrane region" description="Helical" evidence="6">
    <location>
        <begin position="82"/>
        <end position="100"/>
    </location>
</feature>